<dbReference type="Proteomes" id="UP000176834">
    <property type="component" value="Unassembled WGS sequence"/>
</dbReference>
<evidence type="ECO:0000313" key="1">
    <source>
        <dbReference type="EMBL" id="OGN06645.1"/>
    </source>
</evidence>
<protein>
    <submittedName>
        <fullName evidence="1">Uncharacterized protein</fullName>
    </submittedName>
</protein>
<gene>
    <name evidence="1" type="ORF">A3B86_00425</name>
</gene>
<dbReference type="EMBL" id="MGJN01000018">
    <property type="protein sequence ID" value="OGN06645.1"/>
    <property type="molecule type" value="Genomic_DNA"/>
</dbReference>
<comment type="caution">
    <text evidence="1">The sequence shown here is derived from an EMBL/GenBank/DDBJ whole genome shotgun (WGS) entry which is preliminary data.</text>
</comment>
<dbReference type="AlphaFoldDB" id="A0A1F8F0J9"/>
<sequence length="263" mass="30894">MILNYDTILLVMKNVVQPLQKFKKQTALELRKKGFSYSEIQERIKIPKSTLSSWLKSIKLTDYQTQKLKDKREKIAKANSAKKSLSIERQIEEIKNSSSKNIGQISRRELWLIGIILYWLKKNKDDFKNGVMFSSSDPDIMKLFLKWLKEAGGIKDEEIKFDIFLKNKKVASENLLKDVIRYWSNAVGYPKERFLHHIYFQKSNAVFKDNQKLNREENQKLDREVNKNLDIDKIYGFLRVRVGSSSMLARQISGWIEGIINII</sequence>
<organism evidence="1 2">
    <name type="scientific">Candidatus Yanofskybacteria bacterium RIFCSPHIGHO2_02_FULL_38_22b</name>
    <dbReference type="NCBI Taxonomy" id="1802673"/>
    <lineage>
        <taxon>Bacteria</taxon>
        <taxon>Candidatus Yanofskyibacteriota</taxon>
    </lineage>
</organism>
<proteinExistence type="predicted"/>
<evidence type="ECO:0000313" key="2">
    <source>
        <dbReference type="Proteomes" id="UP000176834"/>
    </source>
</evidence>
<name>A0A1F8F0J9_9BACT</name>
<reference evidence="1 2" key="1">
    <citation type="journal article" date="2016" name="Nat. Commun.">
        <title>Thousands of microbial genomes shed light on interconnected biogeochemical processes in an aquifer system.</title>
        <authorList>
            <person name="Anantharaman K."/>
            <person name="Brown C.T."/>
            <person name="Hug L.A."/>
            <person name="Sharon I."/>
            <person name="Castelle C.J."/>
            <person name="Probst A.J."/>
            <person name="Thomas B.C."/>
            <person name="Singh A."/>
            <person name="Wilkins M.J."/>
            <person name="Karaoz U."/>
            <person name="Brodie E.L."/>
            <person name="Williams K.H."/>
            <person name="Hubbard S.S."/>
            <person name="Banfield J.F."/>
        </authorList>
    </citation>
    <scope>NUCLEOTIDE SEQUENCE [LARGE SCALE GENOMIC DNA]</scope>
</reference>
<accession>A0A1F8F0J9</accession>